<keyword evidence="3" id="KW-1185">Reference proteome</keyword>
<evidence type="ECO:0000313" key="3">
    <source>
        <dbReference type="Proteomes" id="UP000257109"/>
    </source>
</evidence>
<sequence length="79" mass="8575">MMLGTKTCLMLCLEKVGASNLNIIVSEGGDGATNANAATYYYHLIIHAWSSTGTPKIRSQIFIPLVAHYMVQVVKIFSA</sequence>
<evidence type="ECO:0000256" key="1">
    <source>
        <dbReference type="SAM" id="SignalP"/>
    </source>
</evidence>
<protein>
    <submittedName>
        <fullName evidence="2">Uncharacterized protein</fullName>
    </submittedName>
</protein>
<proteinExistence type="predicted"/>
<gene>
    <name evidence="2" type="ORF">CR513_56414</name>
</gene>
<name>A0A371EFY5_MUCPR</name>
<dbReference type="EMBL" id="QJKJ01014135">
    <property type="protein sequence ID" value="RDX64965.1"/>
    <property type="molecule type" value="Genomic_DNA"/>
</dbReference>
<dbReference type="Gene3D" id="3.20.20.80">
    <property type="entry name" value="Glycosidases"/>
    <property type="match status" value="1"/>
</dbReference>
<feature type="signal peptide" evidence="1">
    <location>
        <begin position="1"/>
        <end position="18"/>
    </location>
</feature>
<comment type="caution">
    <text evidence="2">The sequence shown here is derived from an EMBL/GenBank/DDBJ whole genome shotgun (WGS) entry which is preliminary data.</text>
</comment>
<reference evidence="2" key="1">
    <citation type="submission" date="2018-05" db="EMBL/GenBank/DDBJ databases">
        <title>Draft genome of Mucuna pruriens seed.</title>
        <authorList>
            <person name="Nnadi N.E."/>
            <person name="Vos R."/>
            <person name="Hasami M.H."/>
            <person name="Devisetty U.K."/>
            <person name="Aguiy J.C."/>
        </authorList>
    </citation>
    <scope>NUCLEOTIDE SEQUENCE [LARGE SCALE GENOMIC DNA]</scope>
    <source>
        <strain evidence="2">JCA_2017</strain>
    </source>
</reference>
<dbReference type="AlphaFoldDB" id="A0A371EFY5"/>
<organism evidence="2 3">
    <name type="scientific">Mucuna pruriens</name>
    <name type="common">Velvet bean</name>
    <name type="synonym">Dolichos pruriens</name>
    <dbReference type="NCBI Taxonomy" id="157652"/>
    <lineage>
        <taxon>Eukaryota</taxon>
        <taxon>Viridiplantae</taxon>
        <taxon>Streptophyta</taxon>
        <taxon>Embryophyta</taxon>
        <taxon>Tracheophyta</taxon>
        <taxon>Spermatophyta</taxon>
        <taxon>Magnoliopsida</taxon>
        <taxon>eudicotyledons</taxon>
        <taxon>Gunneridae</taxon>
        <taxon>Pentapetalae</taxon>
        <taxon>rosids</taxon>
        <taxon>fabids</taxon>
        <taxon>Fabales</taxon>
        <taxon>Fabaceae</taxon>
        <taxon>Papilionoideae</taxon>
        <taxon>50 kb inversion clade</taxon>
        <taxon>NPAAA clade</taxon>
        <taxon>indigoferoid/millettioid clade</taxon>
        <taxon>Phaseoleae</taxon>
        <taxon>Mucuna</taxon>
    </lineage>
</organism>
<feature type="chain" id="PRO_5016787601" evidence="1">
    <location>
        <begin position="19"/>
        <end position="79"/>
    </location>
</feature>
<accession>A0A371EFY5</accession>
<dbReference type="Proteomes" id="UP000257109">
    <property type="component" value="Unassembled WGS sequence"/>
</dbReference>
<evidence type="ECO:0000313" key="2">
    <source>
        <dbReference type="EMBL" id="RDX64965.1"/>
    </source>
</evidence>
<feature type="non-terminal residue" evidence="2">
    <location>
        <position position="1"/>
    </location>
</feature>
<keyword evidence="1" id="KW-0732">Signal</keyword>